<protein>
    <submittedName>
        <fullName evidence="1">Uncharacterized protein</fullName>
    </submittedName>
</protein>
<comment type="caution">
    <text evidence="1">The sequence shown here is derived from an EMBL/GenBank/DDBJ whole genome shotgun (WGS) entry which is preliminary data.</text>
</comment>
<evidence type="ECO:0000313" key="1">
    <source>
        <dbReference type="EMBL" id="GEN26672.1"/>
    </source>
</evidence>
<name>A0A511UNE1_9GAMM</name>
<dbReference type="AlphaFoldDB" id="A0A511UNE1"/>
<reference evidence="1 2" key="1">
    <citation type="submission" date="2019-07" db="EMBL/GenBank/DDBJ databases">
        <title>Whole genome shotgun sequence of Halomonas variabilis NBRC 102410.</title>
        <authorList>
            <person name="Hosoyama A."/>
            <person name="Uohara A."/>
            <person name="Ohji S."/>
            <person name="Ichikawa N."/>
        </authorList>
    </citation>
    <scope>NUCLEOTIDE SEQUENCE [LARGE SCALE GENOMIC DNA]</scope>
    <source>
        <strain evidence="1 2">NBRC 102410</strain>
    </source>
</reference>
<accession>A0A511UNE1</accession>
<proteinExistence type="predicted"/>
<dbReference type="Proteomes" id="UP000321303">
    <property type="component" value="Unassembled WGS sequence"/>
</dbReference>
<gene>
    <name evidence="1" type="ORF">HVA01_03180</name>
</gene>
<dbReference type="EMBL" id="BJXV01000001">
    <property type="protein sequence ID" value="GEN26672.1"/>
    <property type="molecule type" value="Genomic_DNA"/>
</dbReference>
<keyword evidence="2" id="KW-1185">Reference proteome</keyword>
<evidence type="ECO:0000313" key="2">
    <source>
        <dbReference type="Proteomes" id="UP000321303"/>
    </source>
</evidence>
<sequence>MGSVQGREAVALLERLIPSFVSHRFELLAALFIDETQYKEHRYHGTKGAEGSYTKNDKNITGLTKHMACRLGHAGPRPFQRLVRQAHPISIEGVQQVMARGQVERIATA</sequence>
<organism evidence="1 2">
    <name type="scientific">Halovibrio variabilis</name>
    <dbReference type="NCBI Taxonomy" id="31910"/>
    <lineage>
        <taxon>Bacteria</taxon>
        <taxon>Pseudomonadati</taxon>
        <taxon>Pseudomonadota</taxon>
        <taxon>Gammaproteobacteria</taxon>
        <taxon>Oceanospirillales</taxon>
        <taxon>Halomonadaceae</taxon>
        <taxon>Halovibrio</taxon>
    </lineage>
</organism>